<feature type="repeat" description="TPR" evidence="8">
    <location>
        <begin position="109"/>
        <end position="142"/>
    </location>
</feature>
<dbReference type="InterPro" id="IPR019734">
    <property type="entry name" value="TPR_rpt"/>
</dbReference>
<evidence type="ECO:0000256" key="6">
    <source>
        <dbReference type="ARBA" id="ARBA00022737"/>
    </source>
</evidence>
<dbReference type="Pfam" id="PF13844">
    <property type="entry name" value="Glyco_transf_41"/>
    <property type="match status" value="2"/>
</dbReference>
<reference evidence="10" key="1">
    <citation type="submission" date="2024-01" db="EMBL/GenBank/DDBJ databases">
        <title>Bank of Algae and Cyanobacteria of the Azores (BACA) strain genomes.</title>
        <authorList>
            <person name="Luz R."/>
            <person name="Cordeiro R."/>
            <person name="Fonseca A."/>
            <person name="Goncalves V."/>
        </authorList>
    </citation>
    <scope>NUCLEOTIDE SEQUENCE</scope>
    <source>
        <strain evidence="10">BACA0141</strain>
    </source>
</reference>
<evidence type="ECO:0000256" key="8">
    <source>
        <dbReference type="PROSITE-ProRule" id="PRU00339"/>
    </source>
</evidence>
<dbReference type="SMART" id="SM00028">
    <property type="entry name" value="TPR"/>
    <property type="match status" value="4"/>
</dbReference>
<dbReference type="Pfam" id="PF14559">
    <property type="entry name" value="TPR_19"/>
    <property type="match status" value="1"/>
</dbReference>
<evidence type="ECO:0000256" key="4">
    <source>
        <dbReference type="ARBA" id="ARBA00022676"/>
    </source>
</evidence>
<comment type="caution">
    <text evidence="10">The sequence shown here is derived from an EMBL/GenBank/DDBJ whole genome shotgun (WGS) entry which is preliminary data.</text>
</comment>
<sequence length="649" mass="73813">MSEADRNFDAHPISLPVYQQAEAELRAGQFENAIAACQKILSQTPDCVEAYQIMAEAWLDLGNYEAAMQAQIQLAETHYRLGIQSVQAGWAADAIAHFEATIEIDPEFAYAYYNLGTVFCQLDQFEQAIACFEQVLEILPDADTYASLGEIYAASGQTDLAIAHYQSALEIQPDHAIALWRSHLVLPNLYDDRSQIQTWRDRFSQGLQKLCECVELNTESGIQTALRGLQHNVNFYLAYQGQNDRRLQQQYGELAHRIMAARYPKWVAERSMPTLHENLKGTGKLRIGYLSSFFHQHSIGRTTIGFLRHRDRQQFEIYTYYIGTIADAMTEEYQQESDYFHHIPNDLETVCMQIATDRLHVLIFPDIGMYAPTTQIAALRLAPIQCVTLGHPVTTGLPTIDYFLSSEWMELPHAQSHYSETLVNLPKTGMAYPKPVLPLEPNSRADFPLPEDAVIYLCCQSLFKYLPQYDYIFAAIAAQVPQAKFVFLAHPRSSEITDRFSARLSRTFAEFDLHSQDYCLILPQQERREYLSLHLRSDVFLDTLAWSGNNTCHEAIACGLPIVTCGGEFMRGRHAYAILQTLGIVDTIAENESDYIAIAVKLGLEPQWRRDIADRIRNCSDRLYDDSDCVRALENFLKERITSSLNSNC</sequence>
<evidence type="ECO:0000313" key="10">
    <source>
        <dbReference type="EMBL" id="MEE3718793.1"/>
    </source>
</evidence>
<evidence type="ECO:0000313" key="11">
    <source>
        <dbReference type="Proteomes" id="UP001333818"/>
    </source>
</evidence>
<accession>A0AAW9Q6E1</accession>
<dbReference type="RefSeq" id="WP_330485229.1">
    <property type="nucleotide sequence ID" value="NZ_JAZBJZ010000094.1"/>
</dbReference>
<comment type="similarity">
    <text evidence="2">Belongs to the glycosyltransferase 41 family. O-GlcNAc transferase subfamily.</text>
</comment>
<dbReference type="InterPro" id="IPR011990">
    <property type="entry name" value="TPR-like_helical_dom_sf"/>
</dbReference>
<feature type="repeat" description="TPR" evidence="8">
    <location>
        <begin position="75"/>
        <end position="108"/>
    </location>
</feature>
<keyword evidence="11" id="KW-1185">Reference proteome</keyword>
<evidence type="ECO:0000259" key="9">
    <source>
        <dbReference type="Pfam" id="PF13844"/>
    </source>
</evidence>
<dbReference type="AlphaFoldDB" id="A0AAW9Q6E1"/>
<keyword evidence="7 8" id="KW-0802">TPR repeat</keyword>
<dbReference type="PANTHER" id="PTHR44835:SF1">
    <property type="entry name" value="PROTEIN O-GLCNAC TRANSFERASE"/>
    <property type="match status" value="1"/>
</dbReference>
<dbReference type="Proteomes" id="UP001333818">
    <property type="component" value="Unassembled WGS sequence"/>
</dbReference>
<dbReference type="Pfam" id="PF13424">
    <property type="entry name" value="TPR_12"/>
    <property type="match status" value="1"/>
</dbReference>
<dbReference type="EMBL" id="JAZBJZ010000094">
    <property type="protein sequence ID" value="MEE3718793.1"/>
    <property type="molecule type" value="Genomic_DNA"/>
</dbReference>
<protein>
    <recommendedName>
        <fullName evidence="3">protein O-GlcNAc transferase</fullName>
        <ecNumber evidence="3">2.4.1.255</ecNumber>
    </recommendedName>
</protein>
<dbReference type="PROSITE" id="PS50005">
    <property type="entry name" value="TPR"/>
    <property type="match status" value="3"/>
</dbReference>
<dbReference type="SUPFAM" id="SSF48452">
    <property type="entry name" value="TPR-like"/>
    <property type="match status" value="2"/>
</dbReference>
<name>A0AAW9Q6E1_9CYAN</name>
<evidence type="ECO:0000256" key="1">
    <source>
        <dbReference type="ARBA" id="ARBA00004922"/>
    </source>
</evidence>
<dbReference type="PANTHER" id="PTHR44835">
    <property type="entry name" value="UDP-N-ACETYLGLUCOSAMINE--PEPTIDE N-ACETYLGLUCOSAMINYLTRANSFERASE SPINDLY-RELATED"/>
    <property type="match status" value="1"/>
</dbReference>
<keyword evidence="6" id="KW-0677">Repeat</keyword>
<dbReference type="GO" id="GO:0097363">
    <property type="term" value="F:protein O-acetylglucosaminyltransferase activity"/>
    <property type="evidence" value="ECO:0007669"/>
    <property type="project" value="UniProtKB-EC"/>
</dbReference>
<feature type="domain" description="O-GlcNAc transferase C-terminal" evidence="9">
    <location>
        <begin position="279"/>
        <end position="428"/>
    </location>
</feature>
<organism evidence="10 11">
    <name type="scientific">Tumidithrix elongata BACA0141</name>
    <dbReference type="NCBI Taxonomy" id="2716417"/>
    <lineage>
        <taxon>Bacteria</taxon>
        <taxon>Bacillati</taxon>
        <taxon>Cyanobacteriota</taxon>
        <taxon>Cyanophyceae</taxon>
        <taxon>Pseudanabaenales</taxon>
        <taxon>Pseudanabaenaceae</taxon>
        <taxon>Tumidithrix</taxon>
        <taxon>Tumidithrix elongata</taxon>
    </lineage>
</organism>
<dbReference type="InterPro" id="IPR029489">
    <property type="entry name" value="OGT/SEC/SPY_C"/>
</dbReference>
<comment type="pathway">
    <text evidence="1">Protein modification; protein glycosylation.</text>
</comment>
<evidence type="ECO:0000256" key="2">
    <source>
        <dbReference type="ARBA" id="ARBA00005386"/>
    </source>
</evidence>
<dbReference type="EC" id="2.4.1.255" evidence="3"/>
<dbReference type="PROSITE" id="PS50293">
    <property type="entry name" value="TPR_REGION"/>
    <property type="match status" value="2"/>
</dbReference>
<keyword evidence="4" id="KW-0328">Glycosyltransferase</keyword>
<dbReference type="SUPFAM" id="SSF53756">
    <property type="entry name" value="UDP-Glycosyltransferase/glycogen phosphorylase"/>
    <property type="match status" value="1"/>
</dbReference>
<evidence type="ECO:0000256" key="3">
    <source>
        <dbReference type="ARBA" id="ARBA00011970"/>
    </source>
</evidence>
<dbReference type="Gene3D" id="1.25.40.10">
    <property type="entry name" value="Tetratricopeptide repeat domain"/>
    <property type="match status" value="3"/>
</dbReference>
<proteinExistence type="inferred from homology"/>
<feature type="repeat" description="TPR" evidence="8">
    <location>
        <begin position="144"/>
        <end position="175"/>
    </location>
</feature>
<dbReference type="Gene3D" id="3.40.50.11380">
    <property type="match status" value="1"/>
</dbReference>
<dbReference type="InterPro" id="IPR051939">
    <property type="entry name" value="Glycosyltr_41/O-GlcNAc_trsf"/>
</dbReference>
<evidence type="ECO:0000256" key="5">
    <source>
        <dbReference type="ARBA" id="ARBA00022679"/>
    </source>
</evidence>
<keyword evidence="5" id="KW-0808">Transferase</keyword>
<evidence type="ECO:0000256" key="7">
    <source>
        <dbReference type="ARBA" id="ARBA00022803"/>
    </source>
</evidence>
<gene>
    <name evidence="10" type="ORF">V2H45_18785</name>
</gene>
<dbReference type="Gene3D" id="3.40.50.2000">
    <property type="entry name" value="Glycogen Phosphorylase B"/>
    <property type="match status" value="1"/>
</dbReference>
<feature type="domain" description="O-GlcNAc transferase C-terminal" evidence="9">
    <location>
        <begin position="443"/>
        <end position="618"/>
    </location>
</feature>